<evidence type="ECO:0000256" key="5">
    <source>
        <dbReference type="ARBA" id="ARBA00022989"/>
    </source>
</evidence>
<evidence type="ECO:0000313" key="10">
    <source>
        <dbReference type="Proteomes" id="UP000054851"/>
    </source>
</evidence>
<sequence length="311" mass="34687">MTTLNLIVPCYNEEEVITETCSRLLALLDRLIGAGEVSDESRITFVDDGSRDRTWSIIETMHASDARCRGIKLSRNRGHQNALLAGLTVAEGDVLVSLDADLQDDIEAIPRMLEEYRKGAEIVFGVRHKRACDTFFKRFTAQSYYKTLKALGVEILPGHADFRLMSRKTLDALKDFQEVNLFLRGIIPLLGFRTAIVEYERAARFAGESKYPLAKMLAFAFDGITSFSAVPLQWSTRIGALLALGSLGFGAWAVYARLFTDLAVPGWASTVVPMYFLGGIQLLFLGVIGGYISKTYAETKHRPRFIVERTL</sequence>
<dbReference type="EMBL" id="FCOA02000035">
    <property type="protein sequence ID" value="SAK89900.1"/>
    <property type="molecule type" value="Genomic_DNA"/>
</dbReference>
<dbReference type="InterPro" id="IPR050256">
    <property type="entry name" value="Glycosyltransferase_2"/>
</dbReference>
<evidence type="ECO:0000256" key="7">
    <source>
        <dbReference type="SAM" id="Phobius"/>
    </source>
</evidence>
<evidence type="ECO:0000259" key="8">
    <source>
        <dbReference type="Pfam" id="PF00535"/>
    </source>
</evidence>
<protein>
    <submittedName>
        <fullName evidence="9">Glycosyl transferase</fullName>
    </submittedName>
</protein>
<gene>
    <name evidence="9" type="ORF">AWB79_06488</name>
</gene>
<organism evidence="9 10">
    <name type="scientific">Caballeronia hypogeia</name>
    <dbReference type="NCBI Taxonomy" id="1777140"/>
    <lineage>
        <taxon>Bacteria</taxon>
        <taxon>Pseudomonadati</taxon>
        <taxon>Pseudomonadota</taxon>
        <taxon>Betaproteobacteria</taxon>
        <taxon>Burkholderiales</taxon>
        <taxon>Burkholderiaceae</taxon>
        <taxon>Caballeronia</taxon>
    </lineage>
</organism>
<name>A0A158D6D2_9BURK</name>
<dbReference type="PANTHER" id="PTHR48090">
    <property type="entry name" value="UNDECAPRENYL-PHOSPHATE 4-DEOXY-4-FORMAMIDO-L-ARABINOSE TRANSFERASE-RELATED"/>
    <property type="match status" value="1"/>
</dbReference>
<keyword evidence="5 7" id="KW-1133">Transmembrane helix</keyword>
<dbReference type="GO" id="GO:0005886">
    <property type="term" value="C:plasma membrane"/>
    <property type="evidence" value="ECO:0007669"/>
    <property type="project" value="TreeGrafter"/>
</dbReference>
<dbReference type="CDD" id="cd04187">
    <property type="entry name" value="DPM1_like_bac"/>
    <property type="match status" value="1"/>
</dbReference>
<evidence type="ECO:0000256" key="2">
    <source>
        <dbReference type="ARBA" id="ARBA00022676"/>
    </source>
</evidence>
<keyword evidence="6 7" id="KW-0472">Membrane</keyword>
<dbReference type="InterPro" id="IPR001173">
    <property type="entry name" value="Glyco_trans_2-like"/>
</dbReference>
<keyword evidence="10" id="KW-1185">Reference proteome</keyword>
<comment type="subcellular location">
    <subcellularLocation>
        <location evidence="1">Membrane</location>
        <topology evidence="1">Multi-pass membrane protein</topology>
    </subcellularLocation>
</comment>
<dbReference type="AlphaFoldDB" id="A0A158D6D2"/>
<evidence type="ECO:0000256" key="1">
    <source>
        <dbReference type="ARBA" id="ARBA00004141"/>
    </source>
</evidence>
<dbReference type="Pfam" id="PF00535">
    <property type="entry name" value="Glycos_transf_2"/>
    <property type="match status" value="1"/>
</dbReference>
<dbReference type="STRING" id="1777140.AWB79_06488"/>
<dbReference type="Proteomes" id="UP000054851">
    <property type="component" value="Unassembled WGS sequence"/>
</dbReference>
<evidence type="ECO:0000256" key="4">
    <source>
        <dbReference type="ARBA" id="ARBA00022692"/>
    </source>
</evidence>
<dbReference type="Gene3D" id="3.90.550.10">
    <property type="entry name" value="Spore Coat Polysaccharide Biosynthesis Protein SpsA, Chain A"/>
    <property type="match status" value="1"/>
</dbReference>
<feature type="transmembrane region" description="Helical" evidence="7">
    <location>
        <begin position="272"/>
        <end position="292"/>
    </location>
</feature>
<dbReference type="GO" id="GO:0016757">
    <property type="term" value="F:glycosyltransferase activity"/>
    <property type="evidence" value="ECO:0007669"/>
    <property type="project" value="UniProtKB-KW"/>
</dbReference>
<keyword evidence="3 9" id="KW-0808">Transferase</keyword>
<keyword evidence="4 7" id="KW-0812">Transmembrane</keyword>
<evidence type="ECO:0000313" key="9">
    <source>
        <dbReference type="EMBL" id="SAK89900.1"/>
    </source>
</evidence>
<proteinExistence type="predicted"/>
<feature type="transmembrane region" description="Helical" evidence="7">
    <location>
        <begin position="238"/>
        <end position="260"/>
    </location>
</feature>
<dbReference type="SUPFAM" id="SSF53448">
    <property type="entry name" value="Nucleotide-diphospho-sugar transferases"/>
    <property type="match status" value="1"/>
</dbReference>
<dbReference type="InterPro" id="IPR029044">
    <property type="entry name" value="Nucleotide-diphossugar_trans"/>
</dbReference>
<reference evidence="9" key="1">
    <citation type="submission" date="2016-01" db="EMBL/GenBank/DDBJ databases">
        <authorList>
            <person name="Peeters C."/>
        </authorList>
    </citation>
    <scope>NUCLEOTIDE SEQUENCE</scope>
    <source>
        <strain evidence="9">LMG 29322</strain>
    </source>
</reference>
<dbReference type="RefSeq" id="WP_061171511.1">
    <property type="nucleotide sequence ID" value="NZ_FCOA02000035.1"/>
</dbReference>
<keyword evidence="2" id="KW-0328">Glycosyltransferase</keyword>
<feature type="domain" description="Glycosyltransferase 2-like" evidence="8">
    <location>
        <begin position="6"/>
        <end position="171"/>
    </location>
</feature>
<accession>A0A158D6D2</accession>
<comment type="caution">
    <text evidence="9">The sequence shown here is derived from an EMBL/GenBank/DDBJ whole genome shotgun (WGS) entry which is preliminary data.</text>
</comment>
<evidence type="ECO:0000256" key="3">
    <source>
        <dbReference type="ARBA" id="ARBA00022679"/>
    </source>
</evidence>
<evidence type="ECO:0000256" key="6">
    <source>
        <dbReference type="ARBA" id="ARBA00023136"/>
    </source>
</evidence>
<dbReference type="PANTHER" id="PTHR48090:SF1">
    <property type="entry name" value="PROPHAGE BACTOPRENOL GLUCOSYL TRANSFERASE HOMOLOG"/>
    <property type="match status" value="1"/>
</dbReference>
<dbReference type="OrthoDB" id="9811884at2"/>